<organism evidence="1 2">
    <name type="scientific">Ascobolus immersus RN42</name>
    <dbReference type="NCBI Taxonomy" id="1160509"/>
    <lineage>
        <taxon>Eukaryota</taxon>
        <taxon>Fungi</taxon>
        <taxon>Dikarya</taxon>
        <taxon>Ascomycota</taxon>
        <taxon>Pezizomycotina</taxon>
        <taxon>Pezizomycetes</taxon>
        <taxon>Pezizales</taxon>
        <taxon>Ascobolaceae</taxon>
        <taxon>Ascobolus</taxon>
    </lineage>
</organism>
<reference evidence="1 2" key="1">
    <citation type="journal article" date="2018" name="Nat. Ecol. Evol.">
        <title>Pezizomycetes genomes reveal the molecular basis of ectomycorrhizal truffle lifestyle.</title>
        <authorList>
            <person name="Murat C."/>
            <person name="Payen T."/>
            <person name="Noel B."/>
            <person name="Kuo A."/>
            <person name="Morin E."/>
            <person name="Chen J."/>
            <person name="Kohler A."/>
            <person name="Krizsan K."/>
            <person name="Balestrini R."/>
            <person name="Da Silva C."/>
            <person name="Montanini B."/>
            <person name="Hainaut M."/>
            <person name="Levati E."/>
            <person name="Barry K.W."/>
            <person name="Belfiori B."/>
            <person name="Cichocki N."/>
            <person name="Clum A."/>
            <person name="Dockter R.B."/>
            <person name="Fauchery L."/>
            <person name="Guy J."/>
            <person name="Iotti M."/>
            <person name="Le Tacon F."/>
            <person name="Lindquist E.A."/>
            <person name="Lipzen A."/>
            <person name="Malagnac F."/>
            <person name="Mello A."/>
            <person name="Molinier V."/>
            <person name="Miyauchi S."/>
            <person name="Poulain J."/>
            <person name="Riccioni C."/>
            <person name="Rubini A."/>
            <person name="Sitrit Y."/>
            <person name="Splivallo R."/>
            <person name="Traeger S."/>
            <person name="Wang M."/>
            <person name="Zifcakova L."/>
            <person name="Wipf D."/>
            <person name="Zambonelli A."/>
            <person name="Paolocci F."/>
            <person name="Nowrousian M."/>
            <person name="Ottonello S."/>
            <person name="Baldrian P."/>
            <person name="Spatafora J.W."/>
            <person name="Henrissat B."/>
            <person name="Nagy L.G."/>
            <person name="Aury J.M."/>
            <person name="Wincker P."/>
            <person name="Grigoriev I.V."/>
            <person name="Bonfante P."/>
            <person name="Martin F.M."/>
        </authorList>
    </citation>
    <scope>NUCLEOTIDE SEQUENCE [LARGE SCALE GENOMIC DNA]</scope>
    <source>
        <strain evidence="1 2">RN42</strain>
    </source>
</reference>
<dbReference type="OrthoDB" id="3261222at2759"/>
<evidence type="ECO:0000313" key="1">
    <source>
        <dbReference type="EMBL" id="RPA72323.1"/>
    </source>
</evidence>
<gene>
    <name evidence="1" type="ORF">BJ508DRAFT_189889</name>
</gene>
<dbReference type="STRING" id="1160509.A0A3N4HDG9"/>
<proteinExistence type="predicted"/>
<keyword evidence="2" id="KW-1185">Reference proteome</keyword>
<sequence>QQYDEAATLLTSTIQTARDLATPTLKITPHTKRWWTPELDDLRTTQQHHLRQFQRTREDTDRPAYKVHRSNFLHALRKRKAEHWTDYLESLEGSRIYEALSSKARQRRIPPL</sequence>
<feature type="non-terminal residue" evidence="1">
    <location>
        <position position="1"/>
    </location>
</feature>
<feature type="non-terminal residue" evidence="1">
    <location>
        <position position="112"/>
    </location>
</feature>
<name>A0A3N4HDG9_ASCIM</name>
<protein>
    <submittedName>
        <fullName evidence="1">Uncharacterized protein</fullName>
    </submittedName>
</protein>
<accession>A0A3N4HDG9</accession>
<evidence type="ECO:0000313" key="2">
    <source>
        <dbReference type="Proteomes" id="UP000275078"/>
    </source>
</evidence>
<dbReference type="Proteomes" id="UP000275078">
    <property type="component" value="Unassembled WGS sequence"/>
</dbReference>
<dbReference type="AlphaFoldDB" id="A0A3N4HDG9"/>
<dbReference type="EMBL" id="ML119866">
    <property type="protein sequence ID" value="RPA72323.1"/>
    <property type="molecule type" value="Genomic_DNA"/>
</dbReference>